<evidence type="ECO:0000259" key="4">
    <source>
        <dbReference type="Pfam" id="PF18562"/>
    </source>
</evidence>
<feature type="compositionally biased region" description="Basic and acidic residues" evidence="1">
    <location>
        <begin position="488"/>
        <end position="497"/>
    </location>
</feature>
<evidence type="ECO:0000313" key="6">
    <source>
        <dbReference type="EMBL" id="ETW37603.1"/>
    </source>
</evidence>
<feature type="compositionally biased region" description="Basic and acidic residues" evidence="1">
    <location>
        <begin position="426"/>
        <end position="449"/>
    </location>
</feature>
<feature type="transmembrane region" description="Helical" evidence="2">
    <location>
        <begin position="518"/>
        <end position="539"/>
    </location>
</feature>
<proteinExistence type="predicted"/>
<feature type="non-terminal residue" evidence="6">
    <location>
        <position position="1"/>
    </location>
</feature>
<feature type="compositionally biased region" description="Pro residues" evidence="1">
    <location>
        <begin position="498"/>
        <end position="510"/>
    </location>
</feature>
<dbReference type="InterPro" id="IPR041480">
    <property type="entry name" value="CIDR1_gamma"/>
</dbReference>
<sequence>WGNSFCFERAKRLAQIKHECKVEENGDRRRGGGKKNPKCSCYGEDCEDQLRNEPTTLHSLECPGCGRECRKYKKWIDIKKKEFDKQKSAYEQQKTDATSDNGNKYDSNFVKKLKQYASIDLLLQNLGACSKNNDNNKEDKLDFNNPEQTFRPATNCKPCPEFKINCKNVHCSDANGKECKSKDSIGPTDIGNGRNSAEDIGMLVSDSGKKEFEGNLQACQDKCIFEGIREDKWKCRNVCGYVVCKPENGNGENVSGENNDQIITIRGLVEHWVHNFLEDYNRIRKKLKACMKNGKGSTCTSDCVKKWVEKKRVEWGKITQRLNEQYKNDNQPDYSVKTILEELIPQIPVANAKNKVIKLSKFDKSKGCCVKTNSTNGKDEDAINCMIKNLETKIQECNLVQASDATPIQCQESPPLPEDYEEEDPENKVAHPKICGDIEEQKEKEEGDCKAASPVVPEQPAKEDGGTAQEPASPADSPPAGPATEPQSETKSEKEVPVEPPSTPPRPRPLPSDNTSDILKTTIPFGIALALTSIALLFLKCYKLHYIFSTCIYNMIIFINRCITISFISDNININIKI</sequence>
<name>A0A024WAI9_PLAFA</name>
<dbReference type="FunFam" id="1.20.58.1930:FF:000001">
    <property type="entry name" value="Erythrocyte membrane protein 1, PfEMP1"/>
    <property type="match status" value="1"/>
</dbReference>
<feature type="transmembrane region" description="Helical" evidence="2">
    <location>
        <begin position="546"/>
        <end position="568"/>
    </location>
</feature>
<dbReference type="InterPro" id="IPR054595">
    <property type="entry name" value="DBL_C"/>
</dbReference>
<keyword evidence="2" id="KW-0472">Membrane</keyword>
<organism evidence="6 7">
    <name type="scientific">Plasmodium falciparum Tanzania</name>
    <name type="common">2000708</name>
    <dbReference type="NCBI Taxonomy" id="1036725"/>
    <lineage>
        <taxon>Eukaryota</taxon>
        <taxon>Sar</taxon>
        <taxon>Alveolata</taxon>
        <taxon>Apicomplexa</taxon>
        <taxon>Aconoidasida</taxon>
        <taxon>Haemosporida</taxon>
        <taxon>Plasmodiidae</taxon>
        <taxon>Plasmodium</taxon>
        <taxon>Plasmodium (Laverania)</taxon>
    </lineage>
</organism>
<dbReference type="Pfam" id="PF22672">
    <property type="entry name" value="DBL_C"/>
    <property type="match status" value="1"/>
</dbReference>
<evidence type="ECO:0000259" key="5">
    <source>
        <dbReference type="Pfam" id="PF22672"/>
    </source>
</evidence>
<dbReference type="AlphaFoldDB" id="A0A024WAI9"/>
<evidence type="ECO:0008006" key="8">
    <source>
        <dbReference type="Google" id="ProtNLM"/>
    </source>
</evidence>
<feature type="domain" description="Cysteine-rich interdomain region 1 gamma" evidence="4">
    <location>
        <begin position="198"/>
        <end position="248"/>
    </location>
</feature>
<dbReference type="SUPFAM" id="SSF140924">
    <property type="entry name" value="Duffy binding domain-like"/>
    <property type="match status" value="2"/>
</dbReference>
<dbReference type="Proteomes" id="UP000030708">
    <property type="component" value="Unassembled WGS sequence"/>
</dbReference>
<feature type="region of interest" description="Disordered" evidence="1">
    <location>
        <begin position="405"/>
        <end position="515"/>
    </location>
</feature>
<protein>
    <recommendedName>
        <fullName evidence="8">Duffy-binding-like domain-containing protein</fullName>
    </recommendedName>
</protein>
<keyword evidence="2" id="KW-1133">Transmembrane helix</keyword>
<dbReference type="Pfam" id="PF18562">
    <property type="entry name" value="CIDR1_gamma"/>
    <property type="match status" value="1"/>
</dbReference>
<evidence type="ECO:0000256" key="2">
    <source>
        <dbReference type="SAM" id="Phobius"/>
    </source>
</evidence>
<evidence type="ECO:0000259" key="3">
    <source>
        <dbReference type="Pfam" id="PF03011"/>
    </source>
</evidence>
<evidence type="ECO:0000313" key="7">
    <source>
        <dbReference type="Proteomes" id="UP000030708"/>
    </source>
</evidence>
<gene>
    <name evidence="6" type="ORF">PFTANZ_01789</name>
</gene>
<dbReference type="InterPro" id="IPR004258">
    <property type="entry name" value="DBL"/>
</dbReference>
<reference evidence="6 7" key="1">
    <citation type="submission" date="2013-02" db="EMBL/GenBank/DDBJ databases">
        <title>The Genome Annotation of Plasmodium falciparum Tanzania (2000708).</title>
        <authorList>
            <consortium name="The Broad Institute Genome Sequencing Platform"/>
            <consortium name="The Broad Institute Genome Sequencing Center for Infectious Disease"/>
            <person name="Neafsey D."/>
            <person name="Hoffman S."/>
            <person name="Volkman S."/>
            <person name="Rosenthal P."/>
            <person name="Walker B."/>
            <person name="Young S.K."/>
            <person name="Zeng Q."/>
            <person name="Gargeya S."/>
            <person name="Fitzgerald M."/>
            <person name="Haas B."/>
            <person name="Abouelleil A."/>
            <person name="Allen A.W."/>
            <person name="Alvarado L."/>
            <person name="Arachchi H.M."/>
            <person name="Berlin A.M."/>
            <person name="Chapman S.B."/>
            <person name="Gainer-Dewar J."/>
            <person name="Goldberg J."/>
            <person name="Griggs A."/>
            <person name="Gujja S."/>
            <person name="Hansen M."/>
            <person name="Howarth C."/>
            <person name="Imamovic A."/>
            <person name="Ireland A."/>
            <person name="Larimer J."/>
            <person name="McCowan C."/>
            <person name="Murphy C."/>
            <person name="Pearson M."/>
            <person name="Poon T.W."/>
            <person name="Priest M."/>
            <person name="Roberts A."/>
            <person name="Saif S."/>
            <person name="Shea T."/>
            <person name="Sisk P."/>
            <person name="Sykes S."/>
            <person name="Wortman J."/>
            <person name="Nusbaum C."/>
            <person name="Birren B."/>
        </authorList>
    </citation>
    <scope>NUCLEOTIDE SEQUENCE [LARGE SCALE GENOMIC DNA]</scope>
    <source>
        <strain evidence="7">Tanzania (2000708)</strain>
    </source>
</reference>
<feature type="domain" description="Duffy-binding-like" evidence="5">
    <location>
        <begin position="1"/>
        <end position="153"/>
    </location>
</feature>
<dbReference type="Pfam" id="PF03011">
    <property type="entry name" value="PFEMP"/>
    <property type="match status" value="1"/>
</dbReference>
<feature type="domain" description="Duffy-binding-like" evidence="3">
    <location>
        <begin position="268"/>
        <end position="398"/>
    </location>
</feature>
<reference evidence="6 7" key="2">
    <citation type="submission" date="2013-02" db="EMBL/GenBank/DDBJ databases">
        <title>The Genome Sequence of Plasmodium falciparum Tanzania (2000708).</title>
        <authorList>
            <consortium name="The Broad Institute Genome Sequencing Platform"/>
            <consortium name="The Broad Institute Genome Sequencing Center for Infectious Disease"/>
            <person name="Neafsey D."/>
            <person name="Cheeseman I."/>
            <person name="Volkman S."/>
            <person name="Adams J."/>
            <person name="Walker B."/>
            <person name="Young S.K."/>
            <person name="Zeng Q."/>
            <person name="Gargeya S."/>
            <person name="Fitzgerald M."/>
            <person name="Haas B."/>
            <person name="Abouelleil A."/>
            <person name="Alvarado L."/>
            <person name="Arachchi H.M."/>
            <person name="Berlin A.M."/>
            <person name="Chapman S.B."/>
            <person name="Dewar J."/>
            <person name="Goldberg J."/>
            <person name="Griggs A."/>
            <person name="Gujja S."/>
            <person name="Hansen M."/>
            <person name="Howarth C."/>
            <person name="Imamovic A."/>
            <person name="Larimer J."/>
            <person name="McCowan C."/>
            <person name="Murphy C."/>
            <person name="Neiman D."/>
            <person name="Pearson M."/>
            <person name="Priest M."/>
            <person name="Roberts A."/>
            <person name="Saif S."/>
            <person name="Shea T."/>
            <person name="Sisk P."/>
            <person name="Sykes S."/>
            <person name="Wortman J."/>
            <person name="Nusbaum C."/>
            <person name="Birren B."/>
        </authorList>
    </citation>
    <scope>NUCLEOTIDE SEQUENCE [LARGE SCALE GENOMIC DNA]</scope>
    <source>
        <strain evidence="7">Tanzania (2000708)</strain>
    </source>
</reference>
<keyword evidence="2" id="KW-0812">Transmembrane</keyword>
<dbReference type="Gene3D" id="1.20.58.830">
    <property type="match status" value="1"/>
</dbReference>
<dbReference type="Gene3D" id="1.20.58.1930">
    <property type="match status" value="1"/>
</dbReference>
<evidence type="ECO:0000256" key="1">
    <source>
        <dbReference type="SAM" id="MobiDB-lite"/>
    </source>
</evidence>
<accession>A0A024WAI9</accession>
<dbReference type="EMBL" id="KI926357">
    <property type="protein sequence ID" value="ETW37603.1"/>
    <property type="molecule type" value="Genomic_DNA"/>
</dbReference>